<dbReference type="EMBL" id="CTEE01000002">
    <property type="protein sequence ID" value="CQD24173.1"/>
    <property type="molecule type" value="Genomic_DNA"/>
</dbReference>
<accession>A0A0E4CR98</accession>
<proteinExistence type="predicted"/>
<gene>
    <name evidence="1" type="ORF">BN1232_06086</name>
</gene>
<dbReference type="AlphaFoldDB" id="A0A0E4CR98"/>
<name>A0A0E4CR98_MYCLN</name>
<organism evidence="1 2">
    <name type="scientific">Mycobacterium lentiflavum</name>
    <dbReference type="NCBI Taxonomy" id="141349"/>
    <lineage>
        <taxon>Bacteria</taxon>
        <taxon>Bacillati</taxon>
        <taxon>Actinomycetota</taxon>
        <taxon>Actinomycetes</taxon>
        <taxon>Mycobacteriales</taxon>
        <taxon>Mycobacteriaceae</taxon>
        <taxon>Mycobacterium</taxon>
        <taxon>Mycobacterium simiae complex</taxon>
    </lineage>
</organism>
<sequence>MWVLIVLPLSEIAYGAWQVTTEVAEVENG</sequence>
<evidence type="ECO:0000313" key="2">
    <source>
        <dbReference type="Proteomes" id="UP000199251"/>
    </source>
</evidence>
<dbReference type="Proteomes" id="UP000199251">
    <property type="component" value="Unassembled WGS sequence"/>
</dbReference>
<protein>
    <submittedName>
        <fullName evidence="1">Uncharacterized protein</fullName>
    </submittedName>
</protein>
<evidence type="ECO:0000313" key="1">
    <source>
        <dbReference type="EMBL" id="CQD24173.1"/>
    </source>
</evidence>
<reference evidence="1 2" key="1">
    <citation type="submission" date="2015-03" db="EMBL/GenBank/DDBJ databases">
        <authorList>
            <person name="Urmite Genomes"/>
        </authorList>
    </citation>
    <scope>NUCLEOTIDE SEQUENCE [LARGE SCALE GENOMIC DNA]</scope>
    <source>
        <strain evidence="1 2">CSUR P1491</strain>
    </source>
</reference>